<dbReference type="Pfam" id="PF22721">
    <property type="entry name" value="TBP-TOTE"/>
    <property type="match status" value="2"/>
</dbReference>
<dbReference type="CDD" id="cd17933">
    <property type="entry name" value="DEXSc_RecD-like"/>
    <property type="match status" value="1"/>
</dbReference>
<dbReference type="EMBL" id="CP040558">
    <property type="protein sequence ID" value="QCU74511.1"/>
    <property type="molecule type" value="Genomic_DNA"/>
</dbReference>
<dbReference type="AlphaFoldDB" id="A0A4P9J0X6"/>
<dbReference type="Proteomes" id="UP000310065">
    <property type="component" value="Chromosome L1"/>
</dbReference>
<dbReference type="InterPro" id="IPR054572">
    <property type="entry name" value="TBP-TOTE"/>
</dbReference>
<evidence type="ECO:0000256" key="1">
    <source>
        <dbReference type="SAM" id="Coils"/>
    </source>
</evidence>
<dbReference type="PANTHER" id="PTHR47642:SF5">
    <property type="entry name" value="ATP-DEPENDENT DNA HELICASE"/>
    <property type="match status" value="1"/>
</dbReference>
<protein>
    <submittedName>
        <fullName evidence="5">DUF4145 domain-containing protein</fullName>
    </submittedName>
</protein>
<keyword evidence="1" id="KW-0175">Coiled coil</keyword>
<evidence type="ECO:0000259" key="4">
    <source>
        <dbReference type="Pfam" id="PF22721"/>
    </source>
</evidence>
<feature type="domain" description="TATA-binding-like protein" evidence="4">
    <location>
        <begin position="790"/>
        <end position="856"/>
    </location>
</feature>
<gene>
    <name evidence="5" type="ORF">FFU37_08555</name>
</gene>
<accession>A0A4P9J0X6</accession>
<evidence type="ECO:0000313" key="5">
    <source>
        <dbReference type="EMBL" id="QCU74511.1"/>
    </source>
</evidence>
<dbReference type="InterPro" id="IPR027785">
    <property type="entry name" value="UvrD-like_helicase_C"/>
</dbReference>
<organism evidence="5 6">
    <name type="scientific">Pseudoalteromonas distincta</name>
    <dbReference type="NCBI Taxonomy" id="77608"/>
    <lineage>
        <taxon>Bacteria</taxon>
        <taxon>Pseudomonadati</taxon>
        <taxon>Pseudomonadota</taxon>
        <taxon>Gammaproteobacteria</taxon>
        <taxon>Alteromonadales</taxon>
        <taxon>Pseudoalteromonadaceae</taxon>
        <taxon>Pseudoalteromonas</taxon>
    </lineage>
</organism>
<feature type="domain" description="TATA-binding-like protein" evidence="4">
    <location>
        <begin position="884"/>
        <end position="961"/>
    </location>
</feature>
<dbReference type="Pfam" id="PF13538">
    <property type="entry name" value="UvrD_C_2"/>
    <property type="match status" value="1"/>
</dbReference>
<dbReference type="Gene3D" id="3.40.50.300">
    <property type="entry name" value="P-loop containing nucleotide triphosphate hydrolases"/>
    <property type="match status" value="2"/>
</dbReference>
<reference evidence="5 6" key="1">
    <citation type="submission" date="2019-05" db="EMBL/GenBank/DDBJ databases">
        <title>Complete genome sequence of Pseudoalteromonas sp. 16-SW-7(T) isolated from the Okhotsk Sea, Russia.</title>
        <authorList>
            <person name="Nguyen T.H."/>
            <person name="Nedashkovskaya O.I."/>
            <person name="Kim S.-G."/>
        </authorList>
    </citation>
    <scope>NUCLEOTIDE SEQUENCE [LARGE SCALE GENOMIC DNA]</scope>
    <source>
        <strain evidence="5 6">16-SW-7</strain>
    </source>
</reference>
<dbReference type="CDD" id="cd18809">
    <property type="entry name" value="SF1_C_RecD"/>
    <property type="match status" value="1"/>
</dbReference>
<evidence type="ECO:0000313" key="6">
    <source>
        <dbReference type="Proteomes" id="UP000310065"/>
    </source>
</evidence>
<proteinExistence type="predicted"/>
<dbReference type="KEGG" id="pdv:FFU37_08555"/>
<feature type="coiled-coil region" evidence="1">
    <location>
        <begin position="165"/>
        <end position="199"/>
    </location>
</feature>
<sequence length="966" mass="109821">MCFKVVRPRNKDVDMSGSNFKFLEKDYTRLAKLGYSAEAYVYSDPQAALVKLRCFTESLVGHIYSILSIEIEPQADLYKRLNHYDFKDVVDHSIIAKLHALRMHGNKAAHDNIEHSTEQVLWLVKEAFLVGKWFVRTMLNSPVELPDYVEPKPIESDHNEVFAKNEALQVKLTNNSAALAEAETELEALRTELETVQKNVVARHNNDELAAFKAASSESASSFDLQMNVTRKNINIFDCYKQHSLTAGQRNLVEQLNEFLNQSHESVFLLKGYAGTGKTFITEGLTQYLNAIGRQFELMAPTGKAAKVISDKTGQAASTIHRVIYNYENVKEYKLEGIEGSETFRCYAEIKVNQNTSEAVYIIDESSMLSDTYSDSEFFRFGSGYLLKDLLNYINLDHNDHQKKVIFIGDNAQLPPVGMGFSPALSKQYLFDKYQLASKECELSEVVRQKAESGVMNNARILREAMHANLFNKLEFQVNNLDVQVLPTDALLKTFLKVCNHKISNTKNAILIASSNAQVSQYNRVVREHFFPSQLQVVSGDKIISVANHYINQKVIANGEFGMVRQVLSEPEIRNVVLRKKGEDGETITISVELQFRDVELGFRDEYGNASFFKSKIVENLLYSDEPALSSDEYKALYVDFCNRHADLRTKAKRNEFRMALLSDPYFNAFKVKFGYAITCHKAQGSEWQNVFVKCSSHLKTLSPDYFRWLYTAITRTSSQLYVIDPPNVTPWHDFKNVGDNSYNPTQKSTEVKVETAESVSKSNAAEGNSSVINDENLEPNVIIPEGNVFLARLFAEVKSALIGTNVEIQNITHNQYQEVYLFQLAEEYATAHIAYNSRQKISSIAFNQASPLDELIKARLNHLEGILISGYTETKPSQLEFPEKFLKEFHEKLSEVFTLNDISIPEVRARSFAQRYCFQKFNEIAVVDVFYNGKSQFTKFMGQKNLSSSLEFLDTVENLIKEALK</sequence>
<dbReference type="SUPFAM" id="SSF52540">
    <property type="entry name" value="P-loop containing nucleoside triphosphate hydrolases"/>
    <property type="match status" value="2"/>
</dbReference>
<dbReference type="InterPro" id="IPR051055">
    <property type="entry name" value="PIF1_helicase"/>
</dbReference>
<feature type="domain" description="DUF4145" evidence="3">
    <location>
        <begin position="37"/>
        <end position="125"/>
    </location>
</feature>
<evidence type="ECO:0000259" key="2">
    <source>
        <dbReference type="Pfam" id="PF13538"/>
    </source>
</evidence>
<evidence type="ECO:0000259" key="3">
    <source>
        <dbReference type="Pfam" id="PF13643"/>
    </source>
</evidence>
<dbReference type="InterPro" id="IPR025285">
    <property type="entry name" value="DUF4145"/>
</dbReference>
<dbReference type="Pfam" id="PF13643">
    <property type="entry name" value="DUF4145"/>
    <property type="match status" value="1"/>
</dbReference>
<dbReference type="Pfam" id="PF13604">
    <property type="entry name" value="AAA_30"/>
    <property type="match status" value="1"/>
</dbReference>
<dbReference type="PANTHER" id="PTHR47642">
    <property type="entry name" value="ATP-DEPENDENT DNA HELICASE"/>
    <property type="match status" value="1"/>
</dbReference>
<feature type="domain" description="UvrD-like helicase C-terminal" evidence="2">
    <location>
        <begin position="675"/>
        <end position="724"/>
    </location>
</feature>
<name>A0A4P9J0X6_9GAMM</name>
<dbReference type="InterPro" id="IPR027417">
    <property type="entry name" value="P-loop_NTPase"/>
</dbReference>